<dbReference type="InterPro" id="IPR011051">
    <property type="entry name" value="RmlC_Cupin_sf"/>
</dbReference>
<dbReference type="Proteomes" id="UP000653076">
    <property type="component" value="Unassembled WGS sequence"/>
</dbReference>
<proteinExistence type="predicted"/>
<evidence type="ECO:0000313" key="1">
    <source>
        <dbReference type="EMBL" id="GIJ29861.1"/>
    </source>
</evidence>
<comment type="caution">
    <text evidence="1">The sequence shown here is derived from an EMBL/GenBank/DDBJ whole genome shotgun (WGS) entry which is preliminary data.</text>
</comment>
<dbReference type="EMBL" id="BOPC01000086">
    <property type="protein sequence ID" value="GIJ29861.1"/>
    <property type="molecule type" value="Genomic_DNA"/>
</dbReference>
<organism evidence="1 2">
    <name type="scientific">Micromonospora qiuiae</name>
    <dbReference type="NCBI Taxonomy" id="502268"/>
    <lineage>
        <taxon>Bacteria</taxon>
        <taxon>Bacillati</taxon>
        <taxon>Actinomycetota</taxon>
        <taxon>Actinomycetes</taxon>
        <taxon>Micromonosporales</taxon>
        <taxon>Micromonosporaceae</taxon>
        <taxon>Micromonospora</taxon>
    </lineage>
</organism>
<evidence type="ECO:0008006" key="3">
    <source>
        <dbReference type="Google" id="ProtNLM"/>
    </source>
</evidence>
<dbReference type="SUPFAM" id="SSF51182">
    <property type="entry name" value="RmlC-like cupins"/>
    <property type="match status" value="2"/>
</dbReference>
<evidence type="ECO:0000313" key="2">
    <source>
        <dbReference type="Proteomes" id="UP000653076"/>
    </source>
</evidence>
<accession>A0ABQ4JK10</accession>
<dbReference type="InterPro" id="IPR014710">
    <property type="entry name" value="RmlC-like_jellyroll"/>
</dbReference>
<dbReference type="RefSeq" id="WP_204037307.1">
    <property type="nucleotide sequence ID" value="NZ_BOPC01000086.1"/>
</dbReference>
<dbReference type="Gene3D" id="2.60.120.10">
    <property type="entry name" value="Jelly Rolls"/>
    <property type="match status" value="1"/>
</dbReference>
<reference evidence="1 2" key="1">
    <citation type="submission" date="2021-01" db="EMBL/GenBank/DDBJ databases">
        <title>Whole genome shotgun sequence of Verrucosispora qiuiae NBRC 106684.</title>
        <authorList>
            <person name="Komaki H."/>
            <person name="Tamura T."/>
        </authorList>
    </citation>
    <scope>NUCLEOTIDE SEQUENCE [LARGE SCALE GENOMIC DNA]</scope>
    <source>
        <strain evidence="1 2">NBRC 106684</strain>
    </source>
</reference>
<gene>
    <name evidence="1" type="ORF">Vqi01_50230</name>
</gene>
<protein>
    <recommendedName>
        <fullName evidence="3">Cupin</fullName>
    </recommendedName>
</protein>
<keyword evidence="2" id="KW-1185">Reference proteome</keyword>
<sequence>MSASASVVDGSSLPWVNGRSVWESMEPAFRENIGSSQEAALDLLSRYHMRNLWLDPETSRRIDHIRTDAGYRDLSEAYHDSVEEAYFVGGEVDLTAEGRFVAGDYFWRPPGWVHSAASRVGFEAILMMEGEDADEGSDRVSRVVRPDEEAGRQARARDVGTIGPRGYVRRAETRFMVWRPHDDSVTRLGGPGPLRSKVLSENVETRSTSVLVRPSADWVARPESVDRERFIINVSGAIVVDGRTLAQPSLVRIPAGAVGPQIAVASETELLVKVGGPR</sequence>
<name>A0ABQ4JK10_9ACTN</name>